<evidence type="ECO:0000313" key="2">
    <source>
        <dbReference type="Proteomes" id="UP000256829"/>
    </source>
</evidence>
<proteinExistence type="predicted"/>
<keyword evidence="2" id="KW-1185">Reference proteome</keyword>
<dbReference type="AlphaFoldDB" id="A0A3D8VD63"/>
<dbReference type="EMBL" id="QTJR01000007">
    <property type="protein sequence ID" value="RDY66798.1"/>
    <property type="molecule type" value="Genomic_DNA"/>
</dbReference>
<organism evidence="1 2">
    <name type="scientific">Lysobacter soli</name>
    <dbReference type="NCBI Taxonomy" id="453783"/>
    <lineage>
        <taxon>Bacteria</taxon>
        <taxon>Pseudomonadati</taxon>
        <taxon>Pseudomonadota</taxon>
        <taxon>Gammaproteobacteria</taxon>
        <taxon>Lysobacterales</taxon>
        <taxon>Lysobacteraceae</taxon>
        <taxon>Lysobacter</taxon>
    </lineage>
</organism>
<gene>
    <name evidence="1" type="ORF">DX912_11830</name>
</gene>
<sequence>MDSSFRRRDADLVKSLGSAQALRAWVPAFAGMTVFDLISAPCEREAPDAEACWSAAARFTQFRHPLHAP</sequence>
<name>A0A3D8VD63_9GAMM</name>
<comment type="caution">
    <text evidence="1">The sequence shown here is derived from an EMBL/GenBank/DDBJ whole genome shotgun (WGS) entry which is preliminary data.</text>
</comment>
<protein>
    <submittedName>
        <fullName evidence="1">Uncharacterized protein</fullName>
    </submittedName>
</protein>
<reference evidence="1 2" key="1">
    <citation type="submission" date="2018-08" db="EMBL/GenBank/DDBJ databases">
        <title>Lysobacter soli KCTC 22011, whole genome shotgun sequence.</title>
        <authorList>
            <person name="Zhang X."/>
            <person name="Feng G."/>
            <person name="Zhu H."/>
        </authorList>
    </citation>
    <scope>NUCLEOTIDE SEQUENCE [LARGE SCALE GENOMIC DNA]</scope>
    <source>
        <strain evidence="1 2">KCTC 22011</strain>
    </source>
</reference>
<accession>A0A3D8VD63</accession>
<dbReference type="Proteomes" id="UP000256829">
    <property type="component" value="Unassembled WGS sequence"/>
</dbReference>
<evidence type="ECO:0000313" key="1">
    <source>
        <dbReference type="EMBL" id="RDY66798.1"/>
    </source>
</evidence>